<name>A0A386JLR3_9CHLO</name>
<proteinExistence type="predicted"/>
<keyword evidence="1" id="KW-0934">Plastid</keyword>
<keyword evidence="1" id="KW-0150">Chloroplast</keyword>
<dbReference type="EMBL" id="MH545278">
    <property type="protein sequence ID" value="AYD72468.1"/>
    <property type="molecule type" value="Genomic_DNA"/>
</dbReference>
<protein>
    <submittedName>
        <fullName evidence="1">Photosystem I subunit VII</fullName>
    </submittedName>
</protein>
<evidence type="ECO:0000313" key="1">
    <source>
        <dbReference type="EMBL" id="AYD72468.1"/>
    </source>
</evidence>
<gene>
    <name evidence="1" type="primary">psaC</name>
</gene>
<geneLocation type="chloroplast" evidence="1"/>
<accession>A0A386JLR3</accession>
<sequence length="83" mass="10200">MKKKIKINTLIPYYELFQHLNTLVHLKNQLGKQIHNVYTQHNLQFLALTQFVLLYIHPKEPFLKHPLDKHEHIVYIQYKYDKF</sequence>
<organism evidence="1">
    <name type="scientific">Batophora occidentalis</name>
    <dbReference type="NCBI Taxonomy" id="35849"/>
    <lineage>
        <taxon>Eukaryota</taxon>
        <taxon>Viridiplantae</taxon>
        <taxon>Chlorophyta</taxon>
        <taxon>core chlorophytes</taxon>
        <taxon>Ulvophyceae</taxon>
        <taxon>TCBD clade</taxon>
        <taxon>Dasycladales</taxon>
        <taxon>Dasycladaceae</taxon>
        <taxon>Batophora</taxon>
    </lineage>
</organism>
<reference evidence="1" key="2">
    <citation type="journal article" date="2019" name="Mol. Phylogenet. Evol.">
        <title>Reassessment of the classification of bryopsidales (chlorophyta) based on chloroplast phylogenomic analyses.</title>
        <authorList>
            <person name="Cremen M.C."/>
            <person name="Leliaert F."/>
            <person name="West J."/>
            <person name="Lam D.W."/>
            <person name="Shimada S."/>
            <person name="Lopez-Bautista J.M."/>
            <person name="Verbruggen H."/>
        </authorList>
    </citation>
    <scope>NUCLEOTIDE SEQUENCE</scope>
</reference>
<dbReference type="AlphaFoldDB" id="A0A386JLR3"/>
<reference evidence="1" key="1">
    <citation type="submission" date="2018-06" db="EMBL/GenBank/DDBJ databases">
        <authorList>
            <person name="Zhirakovskaya E."/>
        </authorList>
    </citation>
    <scope>NUCLEOTIDE SEQUENCE</scope>
</reference>